<protein>
    <submittedName>
        <fullName evidence="1">Uncharacterized protein</fullName>
    </submittedName>
</protein>
<dbReference type="OrthoDB" id="1723324at2759"/>
<name>A0A6G1DKN2_9ORYZ</name>
<comment type="caution">
    <text evidence="1">The sequence shown here is derived from an EMBL/GenBank/DDBJ whole genome shotgun (WGS) entry which is preliminary data.</text>
</comment>
<dbReference type="EMBL" id="SPHZ02000006">
    <property type="protein sequence ID" value="KAF0912999.1"/>
    <property type="molecule type" value="Genomic_DNA"/>
</dbReference>
<dbReference type="PANTHER" id="PTHR43572">
    <property type="entry name" value="CHAPERONE PROTEIN CLPD, CHLOROPLASTIC"/>
    <property type="match status" value="1"/>
</dbReference>
<reference evidence="1 2" key="1">
    <citation type="submission" date="2019-11" db="EMBL/GenBank/DDBJ databases">
        <title>Whole genome sequence of Oryza granulata.</title>
        <authorList>
            <person name="Li W."/>
        </authorList>
    </citation>
    <scope>NUCLEOTIDE SEQUENCE [LARGE SCALE GENOMIC DNA]</scope>
    <source>
        <strain evidence="2">cv. Menghai</strain>
        <tissue evidence="1">Leaf</tissue>
    </source>
</reference>
<organism evidence="1 2">
    <name type="scientific">Oryza meyeriana var. granulata</name>
    <dbReference type="NCBI Taxonomy" id="110450"/>
    <lineage>
        <taxon>Eukaryota</taxon>
        <taxon>Viridiplantae</taxon>
        <taxon>Streptophyta</taxon>
        <taxon>Embryophyta</taxon>
        <taxon>Tracheophyta</taxon>
        <taxon>Spermatophyta</taxon>
        <taxon>Magnoliopsida</taxon>
        <taxon>Liliopsida</taxon>
        <taxon>Poales</taxon>
        <taxon>Poaceae</taxon>
        <taxon>BOP clade</taxon>
        <taxon>Oryzoideae</taxon>
        <taxon>Oryzeae</taxon>
        <taxon>Oryzinae</taxon>
        <taxon>Oryza</taxon>
        <taxon>Oryza meyeriana</taxon>
    </lineage>
</organism>
<evidence type="ECO:0000313" key="2">
    <source>
        <dbReference type="Proteomes" id="UP000479710"/>
    </source>
</evidence>
<dbReference type="InterPro" id="IPR051650">
    <property type="entry name" value="SL_signaling_regulator"/>
</dbReference>
<dbReference type="Proteomes" id="UP000479710">
    <property type="component" value="Unassembled WGS sequence"/>
</dbReference>
<proteinExistence type="predicted"/>
<keyword evidence="2" id="KW-1185">Reference proteome</keyword>
<dbReference type="PANTHER" id="PTHR43572:SF38">
    <property type="entry name" value="PROTEIN SMAX1-LIKE 6"/>
    <property type="match status" value="1"/>
</dbReference>
<dbReference type="AlphaFoldDB" id="A0A6G1DKN2"/>
<sequence length="276" mass="29737">MVAIKHSQANQRRNPDTFHFYHQVATAQTPTTVKVKLLQLVLTILDDPIVSCVFGEAGFRSGDIKLAILRSTPPMLLLGRGLPTRSRPPPLFLCSFAAANDADVPSSTENLVDAGEENCRRVAEILSRGRNPMLVGVRAASATDDFAPASPYHIIHVEPNSTNKSDLGVAATIASTTSESKCSTAHRHNRSRIEIEVKTGGRPEAAACHPSFAVYQLAACRPLATVLVSPDARLCRPSSRSPLIHLRVAVLPIAGIEALRRKIPRAEGGIETMFSP</sequence>
<accession>A0A6G1DKN2</accession>
<evidence type="ECO:0000313" key="1">
    <source>
        <dbReference type="EMBL" id="KAF0912999.1"/>
    </source>
</evidence>
<gene>
    <name evidence="1" type="ORF">E2562_019797</name>
</gene>